<sequence length="518" mass="59032">MKLNLAVFAYHLADYAPRLYDSEVHGLGIGDVRFIDRQETFLSESVYIGAWDKLQALIKPPFYVVCIGGDETTDRWLEEHGVKALILDSEVELNEVFERLQDIFQHYNRLESELLEAVLCKEPLNVLLNICAKFFANPTFITDAALCLVATCDNFAHPETDRAWQETIESGRSSSELLLLMKRKKLTNLLNTSRKAEFVNVGENYSKIICTNYFDQEVRIATFTVSEAYTPLSPLQAGLVDHVAKLLTAEVRKQHKASSRYLFAIRSNISNLLHGQKIDGAILKTNFAHIGWTDQEDYRLLKIPLTAAELADGTAGHNRKIYESIFPHYVSLDLNEVLILVIRCARDTEADKRRFAELKKHLKNENAACGVSKTFHDFDMLGEEYKLANAALEIGSWKYPKEALYFYEDMMLEHLFSEGSRIFNLRSLCHDSVLRIAEHDQQNNSSLLQTLKVYLLQEKSLLAASQELHIHRNTLVYRLGKIEQISGLDLNSPLIRLQGILSCLILEYLNGLEEKAPD</sequence>
<dbReference type="InterPro" id="IPR025736">
    <property type="entry name" value="PucR_C-HTH_dom"/>
</dbReference>
<feature type="domain" description="PucR C-terminal helix-turn-helix" evidence="1">
    <location>
        <begin position="447"/>
        <end position="498"/>
    </location>
</feature>
<dbReference type="PATRIC" id="fig|49338.4.peg.512"/>
<gene>
    <name evidence="2" type="ORF">DPCES_0483</name>
</gene>
<dbReference type="InterPro" id="IPR051448">
    <property type="entry name" value="CdaR-like_regulators"/>
</dbReference>
<evidence type="ECO:0000313" key="2">
    <source>
        <dbReference type="EMBL" id="CDX00370.1"/>
    </source>
</evidence>
<dbReference type="Gene3D" id="1.10.10.2840">
    <property type="entry name" value="PucR C-terminal helix-turn-helix domain"/>
    <property type="match status" value="1"/>
</dbReference>
<accession>A0A098AW76</accession>
<organism evidence="2">
    <name type="scientific">Desulfitobacterium hafniense</name>
    <name type="common">Desulfitobacterium frappieri</name>
    <dbReference type="NCBI Taxonomy" id="49338"/>
    <lineage>
        <taxon>Bacteria</taxon>
        <taxon>Bacillati</taxon>
        <taxon>Bacillota</taxon>
        <taxon>Clostridia</taxon>
        <taxon>Eubacteriales</taxon>
        <taxon>Desulfitobacteriaceae</taxon>
        <taxon>Desulfitobacterium</taxon>
    </lineage>
</organism>
<protein>
    <submittedName>
        <fullName evidence="2">Transcriptional regulator, CdaR</fullName>
    </submittedName>
</protein>
<dbReference type="AlphaFoldDB" id="A0A098AW76"/>
<evidence type="ECO:0000259" key="1">
    <source>
        <dbReference type="Pfam" id="PF13556"/>
    </source>
</evidence>
<proteinExistence type="predicted"/>
<dbReference type="PANTHER" id="PTHR33744:SF15">
    <property type="entry name" value="CARBOHYDRATE DIACID REGULATOR"/>
    <property type="match status" value="1"/>
</dbReference>
<name>A0A098AW76_DESHA</name>
<reference evidence="2" key="1">
    <citation type="submission" date="2014-07" db="EMBL/GenBank/DDBJ databases">
        <authorList>
            <person name="Hornung V.Bastian."/>
        </authorList>
    </citation>
    <scope>NUCLEOTIDE SEQUENCE</scope>
    <source>
        <strain evidence="2">PCE-S</strain>
    </source>
</reference>
<dbReference type="EMBL" id="LK996017">
    <property type="protein sequence ID" value="CDX00370.1"/>
    <property type="molecule type" value="Genomic_DNA"/>
</dbReference>
<dbReference type="RefSeq" id="WP_208925221.1">
    <property type="nucleotide sequence ID" value="NZ_LK996017.1"/>
</dbReference>
<dbReference type="Pfam" id="PF13556">
    <property type="entry name" value="HTH_30"/>
    <property type="match status" value="1"/>
</dbReference>
<dbReference type="InterPro" id="IPR042070">
    <property type="entry name" value="PucR_C-HTH_sf"/>
</dbReference>
<dbReference type="PANTHER" id="PTHR33744">
    <property type="entry name" value="CARBOHYDRATE DIACID REGULATOR"/>
    <property type="match status" value="1"/>
</dbReference>